<dbReference type="GO" id="GO:0043025">
    <property type="term" value="C:neuronal cell body"/>
    <property type="evidence" value="ECO:0007669"/>
    <property type="project" value="TreeGrafter"/>
</dbReference>
<proteinExistence type="predicted"/>
<protein>
    <submittedName>
        <fullName evidence="2">Uncharacterized protein</fullName>
    </submittedName>
</protein>
<dbReference type="GO" id="GO:0050770">
    <property type="term" value="P:regulation of axonogenesis"/>
    <property type="evidence" value="ECO:0007669"/>
    <property type="project" value="TreeGrafter"/>
</dbReference>
<keyword evidence="3" id="KW-1185">Reference proteome</keyword>
<organism evidence="2 3">
    <name type="scientific">Periophthalmus magnuspinnatus</name>
    <dbReference type="NCBI Taxonomy" id="409849"/>
    <lineage>
        <taxon>Eukaryota</taxon>
        <taxon>Metazoa</taxon>
        <taxon>Chordata</taxon>
        <taxon>Craniata</taxon>
        <taxon>Vertebrata</taxon>
        <taxon>Euteleostomi</taxon>
        <taxon>Actinopterygii</taxon>
        <taxon>Neopterygii</taxon>
        <taxon>Teleostei</taxon>
        <taxon>Neoteleostei</taxon>
        <taxon>Acanthomorphata</taxon>
        <taxon>Gobiaria</taxon>
        <taxon>Gobiiformes</taxon>
        <taxon>Gobioidei</taxon>
        <taxon>Gobiidae</taxon>
        <taxon>Oxudercinae</taxon>
        <taxon>Periophthalmus</taxon>
    </lineage>
</organism>
<accession>A0A3B4AJ40</accession>
<reference evidence="2" key="2">
    <citation type="submission" date="2025-09" db="UniProtKB">
        <authorList>
            <consortium name="Ensembl"/>
        </authorList>
    </citation>
    <scope>IDENTIFICATION</scope>
</reference>
<evidence type="ECO:0000313" key="3">
    <source>
        <dbReference type="Proteomes" id="UP000261520"/>
    </source>
</evidence>
<reference evidence="2" key="1">
    <citation type="submission" date="2025-08" db="UniProtKB">
        <authorList>
            <consortium name="Ensembl"/>
        </authorList>
    </citation>
    <scope>IDENTIFICATION</scope>
</reference>
<evidence type="ECO:0000256" key="1">
    <source>
        <dbReference type="ARBA" id="ARBA00023054"/>
    </source>
</evidence>
<name>A0A3B4AJ40_9GOBI</name>
<keyword evidence="1" id="KW-0175">Coiled coil</keyword>
<dbReference type="STRING" id="409849.ENSPMGP00000016634"/>
<dbReference type="GO" id="GO:0030424">
    <property type="term" value="C:axon"/>
    <property type="evidence" value="ECO:0007669"/>
    <property type="project" value="TreeGrafter"/>
</dbReference>
<dbReference type="PANTHER" id="PTHR45956">
    <property type="entry name" value="RUN AND FYVE DOMAIN-CONTAINING PROTEIN 2-LIKE PROTEIN"/>
    <property type="match status" value="1"/>
</dbReference>
<dbReference type="Ensembl" id="ENSPMGT00000017763.1">
    <property type="protein sequence ID" value="ENSPMGP00000016634.1"/>
    <property type="gene ID" value="ENSPMGG00000013657.1"/>
</dbReference>
<dbReference type="AlphaFoldDB" id="A0A3B4AJ40"/>
<evidence type="ECO:0000313" key="2">
    <source>
        <dbReference type="Ensembl" id="ENSPMGP00000016634.1"/>
    </source>
</evidence>
<sequence length="88" mass="9961">MKMLEKDVCEKQDALVELRLQLDDMRAIHLQLSHKAQVSSKQKSEAISRLEEKINQMSGTIKQLEASDMDLIKQARSLNLAAGKVLQL</sequence>
<dbReference type="GO" id="GO:0030425">
    <property type="term" value="C:dendrite"/>
    <property type="evidence" value="ECO:0007669"/>
    <property type="project" value="TreeGrafter"/>
</dbReference>
<dbReference type="Proteomes" id="UP000261520">
    <property type="component" value="Unplaced"/>
</dbReference>
<dbReference type="GO" id="GO:0005737">
    <property type="term" value="C:cytoplasm"/>
    <property type="evidence" value="ECO:0007669"/>
    <property type="project" value="TreeGrafter"/>
</dbReference>
<dbReference type="InterPro" id="IPR047335">
    <property type="entry name" value="RUFY1-3"/>
</dbReference>
<dbReference type="PANTHER" id="PTHR45956:SF1">
    <property type="entry name" value="PROTEIN RUFY3"/>
    <property type="match status" value="1"/>
</dbReference>